<evidence type="ECO:0000256" key="1">
    <source>
        <dbReference type="ARBA" id="ARBA00012417"/>
    </source>
</evidence>
<evidence type="ECO:0000256" key="2">
    <source>
        <dbReference type="ARBA" id="ARBA00022679"/>
    </source>
</evidence>
<gene>
    <name evidence="7" type="ORF">ElyMa_001472600</name>
</gene>
<dbReference type="SUPFAM" id="SSF53098">
    <property type="entry name" value="Ribonuclease H-like"/>
    <property type="match status" value="1"/>
</dbReference>
<accession>A0AAV4J0V0</accession>
<sequence>MTFLYVYEKKPVLLKAKHLLSRWPMLCGRRELKKGLGLSASTKLDNVDVACVSLMGIPIVKGKLLMSQKVHIMCVYTGYTIYKTVQPGDIIQDQMEVWKLADCDTYSLRDEVQCDVHKFKEVLVTPMTFLNPSDAHALIAESHVRRRSGFPDAPTIHNNSHEHIDEFVYHTLSMRCQGGECGGKGTSILLFDGKPLCRVCFPDQTQREMKGTPLEPPLVFALDGLTDCPEPLREQLYTKSNMVTDEYVTFMHPSQLPFVKGKISRDAALSKQFMSCCASLVYDIETISVTPQMHKIPDRIVTITAAVCKGQRITQLIMFCVDKPNHWVYTTDVCSKMETGRLLKGLCERSLPDLTLVKCTHESDLIDKFTKFFISTNGHLLVHYNGDCFDTPFVIRASVANEVEGKLRNDKSNLVDRSKFFHNRVNVYTHLVNAMVTEPFKDPFMFQRPAGKYCSGLLPKDAMDVGYNTLTSVTSVDLMPIHDNNSLAVACVAMGIDEGKMEGVSHADIPRLFYAKDEKFWLYALMDVVATSFLLFKSWFRVIGLFKELEKLNRTPACISMSRKKTCVAKTTSYVQFQATGFLKASELRPKRVLDDAVMFELAHFFTYTGHAIIIPETHQLITDFCNGNCKCNTTFKRLPPLVDDCVENVKRVINWQLSSKALKGDSRERQYTTVDALILMHYVTRQRLNPHPFEPIITKFRHTLSKDAEKSVAMLIHFLEYLCNVRRYMSATHEDPAGVWKEYKDNYNVDTSRMINHMWFWLQNHTDIIRTVRQKSIHLLLLPHNTKNNTQALLYNTITEVLKEKRQSIVLETLPFNGAINMFQKPVVDVRGITSVMDYESLYPNVILKSNMGLDTWVSPESVIDCVKLYMERRGLSDFNKAAVEFTDRFVNFSMTRRCDDEVHWVHYVTDLGYLRRNCVFFVKTITSVQNYQYRRSKDNRVMHKRLSADPTLSDDQRESYMAMSLAEKEILNSYYGTIRSTICVGFQATVTAGGRRELLAATQELQRRGYRIVNGDTDSAFYVNDAFDVQRMAVMTVEEMFTLLMAEDYGMSFDRFLEVYNMNYPLKDLTDTKAVKLAAGRVIYEVDCYLCAAISPPGMKLDAEKTFAAYIAPCPKKYTAVNCITDKPYTRGLSSHNKTAIPLTKDSLSSLRELAMSHLTDADFLAALYLRITEDVILPIDKGEMPCVRFGKPDTFNVNKVADDSKRGTLLKSLTAEGMTILYEKLKTIQVPILPTEPDKYWSLCDITNQSCDGRVHKMKVKYQILTELITILGSYYPSLWSESLERKRRARRGFQQLDRRCIQGDSIERIQQTPDTEKKKKAAETPRKGTLTQTKSLR</sequence>
<dbReference type="SUPFAM" id="SSF56672">
    <property type="entry name" value="DNA/RNA polymerases"/>
    <property type="match status" value="1"/>
</dbReference>
<dbReference type="InterPro" id="IPR036397">
    <property type="entry name" value="RNaseH_sf"/>
</dbReference>
<dbReference type="InterPro" id="IPR043502">
    <property type="entry name" value="DNA/RNA_pol_sf"/>
</dbReference>
<dbReference type="EMBL" id="BMAT01002893">
    <property type="protein sequence ID" value="GFS16413.1"/>
    <property type="molecule type" value="Genomic_DNA"/>
</dbReference>
<evidence type="ECO:0000256" key="5">
    <source>
        <dbReference type="SAM" id="MobiDB-lite"/>
    </source>
</evidence>
<reference evidence="7 8" key="1">
    <citation type="journal article" date="2021" name="Elife">
        <title>Chloroplast acquisition without the gene transfer in kleptoplastic sea slugs, Plakobranchus ocellatus.</title>
        <authorList>
            <person name="Maeda T."/>
            <person name="Takahashi S."/>
            <person name="Yoshida T."/>
            <person name="Shimamura S."/>
            <person name="Takaki Y."/>
            <person name="Nagai Y."/>
            <person name="Toyoda A."/>
            <person name="Suzuki Y."/>
            <person name="Arimoto A."/>
            <person name="Ishii H."/>
            <person name="Satoh N."/>
            <person name="Nishiyama T."/>
            <person name="Hasebe M."/>
            <person name="Maruyama T."/>
            <person name="Minagawa J."/>
            <person name="Obokata J."/>
            <person name="Shigenobu S."/>
        </authorList>
    </citation>
    <scope>NUCLEOTIDE SEQUENCE [LARGE SCALE GENOMIC DNA]</scope>
</reference>
<dbReference type="Pfam" id="PF00136">
    <property type="entry name" value="DNA_pol_B"/>
    <property type="match status" value="1"/>
</dbReference>
<dbReference type="EC" id="2.7.7.7" evidence="1"/>
<organism evidence="7 8">
    <name type="scientific">Elysia marginata</name>
    <dbReference type="NCBI Taxonomy" id="1093978"/>
    <lineage>
        <taxon>Eukaryota</taxon>
        <taxon>Metazoa</taxon>
        <taxon>Spiralia</taxon>
        <taxon>Lophotrochozoa</taxon>
        <taxon>Mollusca</taxon>
        <taxon>Gastropoda</taxon>
        <taxon>Heterobranchia</taxon>
        <taxon>Euthyneura</taxon>
        <taxon>Panpulmonata</taxon>
        <taxon>Sacoglossa</taxon>
        <taxon>Placobranchoidea</taxon>
        <taxon>Plakobranchidae</taxon>
        <taxon>Elysia</taxon>
    </lineage>
</organism>
<dbReference type="GO" id="GO:0003677">
    <property type="term" value="F:DNA binding"/>
    <property type="evidence" value="ECO:0007669"/>
    <property type="project" value="InterPro"/>
</dbReference>
<evidence type="ECO:0000313" key="8">
    <source>
        <dbReference type="Proteomes" id="UP000762676"/>
    </source>
</evidence>
<comment type="caution">
    <text evidence="7">The sequence shown here is derived from an EMBL/GenBank/DDBJ whole genome shotgun (WGS) entry which is preliminary data.</text>
</comment>
<name>A0AAV4J0V0_9GAST</name>
<feature type="domain" description="DNA-directed DNA polymerase family B multifunctional" evidence="6">
    <location>
        <begin position="836"/>
        <end position="1035"/>
    </location>
</feature>
<dbReference type="InterPro" id="IPR012337">
    <property type="entry name" value="RNaseH-like_sf"/>
</dbReference>
<evidence type="ECO:0000313" key="7">
    <source>
        <dbReference type="EMBL" id="GFS16413.1"/>
    </source>
</evidence>
<proteinExistence type="predicted"/>
<feature type="compositionally biased region" description="Basic and acidic residues" evidence="5">
    <location>
        <begin position="1318"/>
        <end position="1330"/>
    </location>
</feature>
<evidence type="ECO:0000259" key="6">
    <source>
        <dbReference type="Pfam" id="PF00136"/>
    </source>
</evidence>
<keyword evidence="2" id="KW-0808">Transferase</keyword>
<dbReference type="InterPro" id="IPR006134">
    <property type="entry name" value="DNA-dir_DNA_pol_B_multi_dom"/>
</dbReference>
<dbReference type="Gene3D" id="3.90.1600.10">
    <property type="entry name" value="Palm domain of DNA polymerase"/>
    <property type="match status" value="1"/>
</dbReference>
<dbReference type="Gene3D" id="3.30.420.10">
    <property type="entry name" value="Ribonuclease H-like superfamily/Ribonuclease H"/>
    <property type="match status" value="1"/>
</dbReference>
<keyword evidence="4" id="KW-0239">DNA-directed DNA polymerase</keyword>
<protein>
    <recommendedName>
        <fullName evidence="1">DNA-directed DNA polymerase</fullName>
        <ecNumber evidence="1">2.7.7.7</ecNumber>
    </recommendedName>
</protein>
<dbReference type="Proteomes" id="UP000762676">
    <property type="component" value="Unassembled WGS sequence"/>
</dbReference>
<evidence type="ECO:0000256" key="3">
    <source>
        <dbReference type="ARBA" id="ARBA00022695"/>
    </source>
</evidence>
<evidence type="ECO:0000256" key="4">
    <source>
        <dbReference type="ARBA" id="ARBA00022932"/>
    </source>
</evidence>
<dbReference type="GO" id="GO:0003887">
    <property type="term" value="F:DNA-directed DNA polymerase activity"/>
    <property type="evidence" value="ECO:0007669"/>
    <property type="project" value="UniProtKB-KW"/>
</dbReference>
<dbReference type="InterPro" id="IPR023211">
    <property type="entry name" value="DNA_pol_palm_dom_sf"/>
</dbReference>
<keyword evidence="8" id="KW-1185">Reference proteome</keyword>
<keyword evidence="3" id="KW-0548">Nucleotidyltransferase</keyword>
<feature type="region of interest" description="Disordered" evidence="5">
    <location>
        <begin position="1308"/>
        <end position="1341"/>
    </location>
</feature>
<dbReference type="GO" id="GO:0000166">
    <property type="term" value="F:nucleotide binding"/>
    <property type="evidence" value="ECO:0007669"/>
    <property type="project" value="InterPro"/>
</dbReference>